<feature type="compositionally biased region" description="Polar residues" evidence="1">
    <location>
        <begin position="662"/>
        <end position="672"/>
    </location>
</feature>
<dbReference type="Pfam" id="PF14438">
    <property type="entry name" value="SM-ATX"/>
    <property type="match status" value="1"/>
</dbReference>
<keyword evidence="4" id="KW-1185">Reference proteome</keyword>
<dbReference type="InterPro" id="IPR009604">
    <property type="entry name" value="LsmAD_domain"/>
</dbReference>
<dbReference type="GO" id="GO:0034063">
    <property type="term" value="P:stress granule assembly"/>
    <property type="evidence" value="ECO:0007669"/>
    <property type="project" value="TreeGrafter"/>
</dbReference>
<feature type="region of interest" description="Disordered" evidence="1">
    <location>
        <begin position="1"/>
        <end position="97"/>
    </location>
</feature>
<feature type="region of interest" description="Disordered" evidence="1">
    <location>
        <begin position="977"/>
        <end position="1035"/>
    </location>
</feature>
<dbReference type="InterPro" id="IPR045117">
    <property type="entry name" value="ATXN2-like"/>
</dbReference>
<reference evidence="3 4" key="1">
    <citation type="journal article" date="2016" name="Proc. Natl. Acad. Sci. U.S.A.">
        <title>Comparative genomics of biotechnologically important yeasts.</title>
        <authorList>
            <person name="Riley R."/>
            <person name="Haridas S."/>
            <person name="Wolfe K.H."/>
            <person name="Lopes M.R."/>
            <person name="Hittinger C.T."/>
            <person name="Goeker M."/>
            <person name="Salamov A.A."/>
            <person name="Wisecaver J.H."/>
            <person name="Long T.M."/>
            <person name="Calvey C.H."/>
            <person name="Aerts A.L."/>
            <person name="Barry K.W."/>
            <person name="Choi C."/>
            <person name="Clum A."/>
            <person name="Coughlan A.Y."/>
            <person name="Deshpande S."/>
            <person name="Douglass A.P."/>
            <person name="Hanson S.J."/>
            <person name="Klenk H.-P."/>
            <person name="LaButti K.M."/>
            <person name="Lapidus A."/>
            <person name="Lindquist E.A."/>
            <person name="Lipzen A.M."/>
            <person name="Meier-Kolthoff J.P."/>
            <person name="Ohm R.A."/>
            <person name="Otillar R.P."/>
            <person name="Pangilinan J.L."/>
            <person name="Peng Y."/>
            <person name="Rokas A."/>
            <person name="Rosa C.A."/>
            <person name="Scheuner C."/>
            <person name="Sibirny A.A."/>
            <person name="Slot J.C."/>
            <person name="Stielow J.B."/>
            <person name="Sun H."/>
            <person name="Kurtzman C.P."/>
            <person name="Blackwell M."/>
            <person name="Grigoriev I.V."/>
            <person name="Jeffries T.W."/>
        </authorList>
    </citation>
    <scope>NUCLEOTIDE SEQUENCE [LARGE SCALE GENOMIC DNA]</scope>
    <source>
        <strain evidence="3 4">NRRL Y-11557</strain>
    </source>
</reference>
<feature type="compositionally biased region" description="Basic and acidic residues" evidence="1">
    <location>
        <begin position="208"/>
        <end position="220"/>
    </location>
</feature>
<feature type="compositionally biased region" description="Low complexity" evidence="1">
    <location>
        <begin position="346"/>
        <end position="371"/>
    </location>
</feature>
<dbReference type="GO" id="GO:0010494">
    <property type="term" value="C:cytoplasmic stress granule"/>
    <property type="evidence" value="ECO:0007669"/>
    <property type="project" value="TreeGrafter"/>
</dbReference>
<evidence type="ECO:0000259" key="2">
    <source>
        <dbReference type="SMART" id="SM01272"/>
    </source>
</evidence>
<sequence>MSTAVNSGSAAPATAPAANGPSPTPGQRSAASRASSNARRNMGSPSNDGPQGQRRGAKPWGSHGAQQGQGNGAPYNGPRTTFANNYGRQSPVSETDTADRHMYDRLLYLLIRAVGSSVVATVRSGARYSGILSSAQTHGDVGVALRFARQIAAPPGEELDDEANETVVSTLLIQPKDLLDLKVLEVNLTDQNGFRTDTDISRNSSAEQKQKELQPWKPDDSIPMESLDDLESAGAGTWDQFAVNEQLFGLQSTFDENLYTTRLDKSHPQYKERAAAAERIAREIENSNYGGNLHMAEERGLLVDDSGVDEEDRYSGVIRDKMTTSSLQSGSGNRYAPPALRQKLGQQQQQASQNQIPQQQQHNAQQTPASQVDSAILSSKISEPAPKAASPAPAAASPTAPVAHGLTEEAKAKSTVLAAEAPAATTTPSTAEKPTLEDIKVAAVTKAKGPLTATEFDHQTMMGTFKQFVHGEKERLNLKKREISKKEKEGRLSELMAFSQSFKLHTPVPMDLVPILAKDKAKQEEIIQKSVVNAKQADAKKPLSTADIVNAVQQQNQVAADGKVKPTGQNLSAKLQQLKNEPNASSVPVPSPPEIKAKPSSPAPAKKLNVKAMEFKPNPFAASFTPSFGGSNASGTPAASVVSVASASPTPPPPPPAAATPRTLSKAVSRSDSPAFFGPQWKPPIQPRASINDGFNPFTRAKEEHTGDEPFTITKAYTFPPTWPYADNPSHAELFTVPEPASMQRIYGIPPLPATPLPFSPASGTSIPSGQVSPSVNGSATPFAPPIPQGFEDTMRPMIPGASPPVASPSMAPQMMPAPTPFSPPMMYAQQPYPSPYYTGRPPNMPPGFMAGPPPPIPQQFMPHQGFPTPYLPPQQVSPSQGYGSPGRNSHQATMMMPAGQQGGFSSGFYGQPQSEFSLSHQYAHSTPFIPAGQGGPLISETTFSPPPSLPYPMVSASFLMNGQPVLTPSQVHMMRGPPIQVAQPGPGGPPVMGPPQVVVPPASQQQQQPRPYNGHQDQAPAPQQHATAPAVAME</sequence>
<dbReference type="EMBL" id="KV454295">
    <property type="protein sequence ID" value="ODQ72817.1"/>
    <property type="molecule type" value="Genomic_DNA"/>
</dbReference>
<feature type="compositionally biased region" description="Pro residues" evidence="1">
    <location>
        <begin position="649"/>
        <end position="658"/>
    </location>
</feature>
<protein>
    <recommendedName>
        <fullName evidence="2">LsmAD domain-containing protein</fullName>
    </recommendedName>
</protein>
<feature type="region of interest" description="Disordered" evidence="1">
    <location>
        <begin position="577"/>
        <end position="604"/>
    </location>
</feature>
<dbReference type="PANTHER" id="PTHR12854:SF7">
    <property type="entry name" value="ATAXIN-2 HOMOLOG"/>
    <property type="match status" value="1"/>
</dbReference>
<dbReference type="GO" id="GO:0003729">
    <property type="term" value="F:mRNA binding"/>
    <property type="evidence" value="ECO:0007669"/>
    <property type="project" value="TreeGrafter"/>
</dbReference>
<dbReference type="OrthoDB" id="2275718at2759"/>
<organism evidence="3 4">
    <name type="scientific">Lipomyces starkeyi NRRL Y-11557</name>
    <dbReference type="NCBI Taxonomy" id="675824"/>
    <lineage>
        <taxon>Eukaryota</taxon>
        <taxon>Fungi</taxon>
        <taxon>Dikarya</taxon>
        <taxon>Ascomycota</taxon>
        <taxon>Saccharomycotina</taxon>
        <taxon>Lipomycetes</taxon>
        <taxon>Lipomycetales</taxon>
        <taxon>Lipomycetaceae</taxon>
        <taxon>Lipomyces</taxon>
    </lineage>
</organism>
<dbReference type="STRING" id="675824.A0A1E3Q749"/>
<dbReference type="SMART" id="SM01272">
    <property type="entry name" value="LsmAD"/>
    <property type="match status" value="1"/>
</dbReference>
<dbReference type="InterPro" id="IPR025852">
    <property type="entry name" value="SM_dom_ATX"/>
</dbReference>
<feature type="compositionally biased region" description="Polar residues" evidence="1">
    <location>
        <begin position="194"/>
        <end position="207"/>
    </location>
</feature>
<accession>A0A1E3Q749</accession>
<dbReference type="AlphaFoldDB" id="A0A1E3Q749"/>
<feature type="compositionally biased region" description="Polar residues" evidence="1">
    <location>
        <begin position="323"/>
        <end position="332"/>
    </location>
</feature>
<feature type="domain" description="LsmAD" evidence="2">
    <location>
        <begin position="248"/>
        <end position="320"/>
    </location>
</feature>
<evidence type="ECO:0000313" key="3">
    <source>
        <dbReference type="EMBL" id="ODQ72817.1"/>
    </source>
</evidence>
<proteinExistence type="predicted"/>
<feature type="compositionally biased region" description="Polar residues" evidence="1">
    <location>
        <begin position="78"/>
        <end position="95"/>
    </location>
</feature>
<feature type="region of interest" description="Disordered" evidence="1">
    <location>
        <begin position="313"/>
        <end position="373"/>
    </location>
</feature>
<feature type="compositionally biased region" description="Low complexity" evidence="1">
    <location>
        <begin position="1"/>
        <end position="41"/>
    </location>
</feature>
<feature type="compositionally biased region" description="Low complexity" evidence="1">
    <location>
        <begin position="1019"/>
        <end position="1035"/>
    </location>
</feature>
<dbReference type="Proteomes" id="UP000094385">
    <property type="component" value="Unassembled WGS sequence"/>
</dbReference>
<evidence type="ECO:0000313" key="4">
    <source>
        <dbReference type="Proteomes" id="UP000094385"/>
    </source>
</evidence>
<name>A0A1E3Q749_LIPST</name>
<gene>
    <name evidence="3" type="ORF">LIPSTDRAFT_4189</name>
</gene>
<dbReference type="PANTHER" id="PTHR12854">
    <property type="entry name" value="ATAXIN 2-RELATED"/>
    <property type="match status" value="1"/>
</dbReference>
<feature type="compositionally biased region" description="Low complexity" evidence="1">
    <location>
        <begin position="995"/>
        <end position="1012"/>
    </location>
</feature>
<evidence type="ECO:0000256" key="1">
    <source>
        <dbReference type="SAM" id="MobiDB-lite"/>
    </source>
</evidence>
<dbReference type="Pfam" id="PF06741">
    <property type="entry name" value="LsmAD"/>
    <property type="match status" value="1"/>
</dbReference>
<feature type="region of interest" description="Disordered" evidence="1">
    <location>
        <begin position="644"/>
        <end position="690"/>
    </location>
</feature>
<feature type="region of interest" description="Disordered" evidence="1">
    <location>
        <begin position="194"/>
        <end position="222"/>
    </location>
</feature>